<proteinExistence type="predicted"/>
<name>A0A816M3J1_BRANA</name>
<accession>A0A816M3J1</accession>
<sequence>MSFEGKVYGDMGLGHGGGERLQLLTTHHLSVPLALRVLHHFLLQISLRMFTRIITINFFISFISHVLKKSKGRLEEIEIPECTNNYHFYIIFLCCVFMMSMKKKNK</sequence>
<dbReference type="EMBL" id="HG994371">
    <property type="protein sequence ID" value="CAF1974463.1"/>
    <property type="molecule type" value="Genomic_DNA"/>
</dbReference>
<evidence type="ECO:0000256" key="1">
    <source>
        <dbReference type="SAM" id="Phobius"/>
    </source>
</evidence>
<keyword evidence="1" id="KW-0472">Membrane</keyword>
<feature type="transmembrane region" description="Helical" evidence="1">
    <location>
        <begin position="49"/>
        <end position="66"/>
    </location>
</feature>
<gene>
    <name evidence="2" type="ORF">DARMORV10_C07P18690.1</name>
</gene>
<dbReference type="Proteomes" id="UP001295469">
    <property type="component" value="Chromosome C07"/>
</dbReference>
<keyword evidence="1" id="KW-0812">Transmembrane</keyword>
<evidence type="ECO:0000313" key="2">
    <source>
        <dbReference type="EMBL" id="CAF1974463.1"/>
    </source>
</evidence>
<keyword evidence="1" id="KW-1133">Transmembrane helix</keyword>
<dbReference type="AlphaFoldDB" id="A0A816M3J1"/>
<reference evidence="2" key="1">
    <citation type="submission" date="2021-01" db="EMBL/GenBank/DDBJ databases">
        <authorList>
            <consortium name="Genoscope - CEA"/>
            <person name="William W."/>
        </authorList>
    </citation>
    <scope>NUCLEOTIDE SEQUENCE</scope>
</reference>
<organism evidence="2">
    <name type="scientific">Brassica napus</name>
    <name type="common">Rape</name>
    <dbReference type="NCBI Taxonomy" id="3708"/>
    <lineage>
        <taxon>Eukaryota</taxon>
        <taxon>Viridiplantae</taxon>
        <taxon>Streptophyta</taxon>
        <taxon>Embryophyta</taxon>
        <taxon>Tracheophyta</taxon>
        <taxon>Spermatophyta</taxon>
        <taxon>Magnoliopsida</taxon>
        <taxon>eudicotyledons</taxon>
        <taxon>Gunneridae</taxon>
        <taxon>Pentapetalae</taxon>
        <taxon>rosids</taxon>
        <taxon>malvids</taxon>
        <taxon>Brassicales</taxon>
        <taxon>Brassicaceae</taxon>
        <taxon>Brassiceae</taxon>
        <taxon>Brassica</taxon>
    </lineage>
</organism>
<protein>
    <submittedName>
        <fullName evidence="2">(rape) hypothetical protein</fullName>
    </submittedName>
</protein>